<dbReference type="InterPro" id="IPR050866">
    <property type="entry name" value="CNG_cation_channel"/>
</dbReference>
<keyword evidence="1" id="KW-0407">Ion channel</keyword>
<dbReference type="PANTHER" id="PTHR45638:SF11">
    <property type="entry name" value="CYCLIC NUCLEOTIDE-GATED CATION CHANNEL SUBUNIT A"/>
    <property type="match status" value="1"/>
</dbReference>
<dbReference type="GO" id="GO:0044877">
    <property type="term" value="F:protein-containing complex binding"/>
    <property type="evidence" value="ECO:0007669"/>
    <property type="project" value="TreeGrafter"/>
</dbReference>
<keyword evidence="1" id="KW-0406">Ion transport</keyword>
<comment type="caution">
    <text evidence="3">The sequence shown here is derived from an EMBL/GenBank/DDBJ whole genome shotgun (WGS) entry which is preliminary data.</text>
</comment>
<gene>
    <name evidence="3" type="ORF">S01H1_57756</name>
</gene>
<dbReference type="InterPro" id="IPR014710">
    <property type="entry name" value="RmlC-like_jellyroll"/>
</dbReference>
<dbReference type="SUPFAM" id="SSF51206">
    <property type="entry name" value="cAMP-binding domain-like"/>
    <property type="match status" value="1"/>
</dbReference>
<dbReference type="SMART" id="SM00100">
    <property type="entry name" value="cNMP"/>
    <property type="match status" value="1"/>
</dbReference>
<evidence type="ECO:0000313" key="3">
    <source>
        <dbReference type="EMBL" id="GAG14874.1"/>
    </source>
</evidence>
<dbReference type="InterPro" id="IPR000595">
    <property type="entry name" value="cNMP-bd_dom"/>
</dbReference>
<protein>
    <recommendedName>
        <fullName evidence="2">Cyclic nucleotide-binding domain-containing protein</fullName>
    </recommendedName>
</protein>
<feature type="domain" description="Cyclic nucleotide-binding" evidence="2">
    <location>
        <begin position="96"/>
        <end position="197"/>
    </location>
</feature>
<dbReference type="InterPro" id="IPR018490">
    <property type="entry name" value="cNMP-bd_dom_sf"/>
</dbReference>
<sequence length="223" mass="23858">LYVTQGMRTYAKRNLSLSDGGYFIPIVSVVEDVEYLHRIGSPNAATAKDFGDHARIPACVDRLITNGGNVMSERLIGSGDYLREVQGALSGLAESQFSALDGLSEEMAGKALGKSNIIECAAGDRVLEKGGVARNMFVVLEGNLEVHDDGKLLRVLSPGDVFGEIAFLLEQPRTAHVDAATDCRILSLSEGTLRKSIASDPEVAAQLLLNVSKILCKRALQKG</sequence>
<keyword evidence="1" id="KW-1071">Ligand-gated ion channel</keyword>
<name>X0V9Q3_9ZZZZ</name>
<evidence type="ECO:0000256" key="1">
    <source>
        <dbReference type="ARBA" id="ARBA00023286"/>
    </source>
</evidence>
<keyword evidence="1" id="KW-0813">Transport</keyword>
<dbReference type="EMBL" id="BARS01037688">
    <property type="protein sequence ID" value="GAG14874.1"/>
    <property type="molecule type" value="Genomic_DNA"/>
</dbReference>
<evidence type="ECO:0000259" key="2">
    <source>
        <dbReference type="PROSITE" id="PS50042"/>
    </source>
</evidence>
<dbReference type="AlphaFoldDB" id="X0V9Q3"/>
<proteinExistence type="predicted"/>
<dbReference type="Pfam" id="PF00027">
    <property type="entry name" value="cNMP_binding"/>
    <property type="match status" value="1"/>
</dbReference>
<feature type="non-terminal residue" evidence="3">
    <location>
        <position position="1"/>
    </location>
</feature>
<accession>X0V9Q3</accession>
<organism evidence="3">
    <name type="scientific">marine sediment metagenome</name>
    <dbReference type="NCBI Taxonomy" id="412755"/>
    <lineage>
        <taxon>unclassified sequences</taxon>
        <taxon>metagenomes</taxon>
        <taxon>ecological metagenomes</taxon>
    </lineage>
</organism>
<dbReference type="CDD" id="cd00038">
    <property type="entry name" value="CAP_ED"/>
    <property type="match status" value="1"/>
</dbReference>
<dbReference type="PROSITE" id="PS50042">
    <property type="entry name" value="CNMP_BINDING_3"/>
    <property type="match status" value="1"/>
</dbReference>
<dbReference type="PRINTS" id="PR00103">
    <property type="entry name" value="CAMPKINASE"/>
</dbReference>
<dbReference type="PANTHER" id="PTHR45638">
    <property type="entry name" value="CYCLIC NUCLEOTIDE-GATED CATION CHANNEL SUBUNIT A"/>
    <property type="match status" value="1"/>
</dbReference>
<dbReference type="Gene3D" id="2.60.120.10">
    <property type="entry name" value="Jelly Rolls"/>
    <property type="match status" value="1"/>
</dbReference>
<reference evidence="3" key="1">
    <citation type="journal article" date="2014" name="Front. Microbiol.">
        <title>High frequency of phylogenetically diverse reductive dehalogenase-homologous genes in deep subseafloor sedimentary metagenomes.</title>
        <authorList>
            <person name="Kawai M."/>
            <person name="Futagami T."/>
            <person name="Toyoda A."/>
            <person name="Takaki Y."/>
            <person name="Nishi S."/>
            <person name="Hori S."/>
            <person name="Arai W."/>
            <person name="Tsubouchi T."/>
            <person name="Morono Y."/>
            <person name="Uchiyama I."/>
            <person name="Ito T."/>
            <person name="Fujiyama A."/>
            <person name="Inagaki F."/>
            <person name="Takami H."/>
        </authorList>
    </citation>
    <scope>NUCLEOTIDE SEQUENCE</scope>
    <source>
        <strain evidence="3">Expedition CK06-06</strain>
    </source>
</reference>
<dbReference type="GO" id="GO:0005221">
    <property type="term" value="F:intracellularly cyclic nucleotide-activated monoatomic cation channel activity"/>
    <property type="evidence" value="ECO:0007669"/>
    <property type="project" value="InterPro"/>
</dbReference>